<name>A0ABW1YT94_9GAMM</name>
<dbReference type="RefSeq" id="WP_226864802.1">
    <property type="nucleotide sequence ID" value="NZ_JACZFR010000019.1"/>
</dbReference>
<accession>A0ABW1YT94</accession>
<dbReference type="PIRSF" id="PIRSF006173">
    <property type="entry name" value="UCP006173"/>
    <property type="match status" value="1"/>
</dbReference>
<dbReference type="PANTHER" id="PTHR37421">
    <property type="entry name" value="UPF0260 PROTEIN YCGN"/>
    <property type="match status" value="1"/>
</dbReference>
<dbReference type="InterPro" id="IPR005358">
    <property type="entry name" value="Puta_zinc/iron-chelating_dom"/>
</dbReference>
<gene>
    <name evidence="2" type="ORF">ACFQBM_16005</name>
</gene>
<dbReference type="PANTHER" id="PTHR37421:SF1">
    <property type="entry name" value="UPF0260 PROTEIN YCGN"/>
    <property type="match status" value="1"/>
</dbReference>
<sequence length="147" mass="16671">MADFWKRKTLDQMSEAEWESLCDGCGRCCLHRLEEEDSGEVYTTNVACRLLDTHSCQCGDYVNRKQQVPDCIQLRARDVAGFSWLPASCAYRMLEEGRGLADWHPLVSGRAESVHEAGISVRGCVISEELVHPDDFEDHIVQWVGDH</sequence>
<dbReference type="InterPro" id="IPR008228">
    <property type="entry name" value="UCP006173"/>
</dbReference>
<reference evidence="3" key="1">
    <citation type="journal article" date="2019" name="Int. J. Syst. Evol. Microbiol.">
        <title>The Global Catalogue of Microorganisms (GCM) 10K type strain sequencing project: providing services to taxonomists for standard genome sequencing and annotation.</title>
        <authorList>
            <consortium name="The Broad Institute Genomics Platform"/>
            <consortium name="The Broad Institute Genome Sequencing Center for Infectious Disease"/>
            <person name="Wu L."/>
            <person name="Ma J."/>
        </authorList>
    </citation>
    <scope>NUCLEOTIDE SEQUENCE [LARGE SCALE GENOMIC DNA]</scope>
    <source>
        <strain evidence="3">CGMCC 1.13718</strain>
    </source>
</reference>
<organism evidence="2 3">
    <name type="scientific">Microbulbifer taiwanensis</name>
    <dbReference type="NCBI Taxonomy" id="986746"/>
    <lineage>
        <taxon>Bacteria</taxon>
        <taxon>Pseudomonadati</taxon>
        <taxon>Pseudomonadota</taxon>
        <taxon>Gammaproteobacteria</taxon>
        <taxon>Cellvibrionales</taxon>
        <taxon>Microbulbiferaceae</taxon>
        <taxon>Microbulbifer</taxon>
    </lineage>
</organism>
<evidence type="ECO:0000313" key="2">
    <source>
        <dbReference type="EMBL" id="MFC6634792.1"/>
    </source>
</evidence>
<dbReference type="NCBIfam" id="NF003507">
    <property type="entry name" value="PRK05170.2-5"/>
    <property type="match status" value="1"/>
</dbReference>
<dbReference type="Proteomes" id="UP001596425">
    <property type="component" value="Unassembled WGS sequence"/>
</dbReference>
<keyword evidence="3" id="KW-1185">Reference proteome</keyword>
<evidence type="ECO:0000313" key="3">
    <source>
        <dbReference type="Proteomes" id="UP001596425"/>
    </source>
</evidence>
<evidence type="ECO:0000256" key="1">
    <source>
        <dbReference type="HAMAP-Rule" id="MF_00676"/>
    </source>
</evidence>
<dbReference type="Pfam" id="PF03692">
    <property type="entry name" value="CxxCxxCC"/>
    <property type="match status" value="1"/>
</dbReference>
<proteinExistence type="inferred from homology"/>
<comment type="caution">
    <text evidence="2">The sequence shown here is derived from an EMBL/GenBank/DDBJ whole genome shotgun (WGS) entry which is preliminary data.</text>
</comment>
<dbReference type="HAMAP" id="MF_00676">
    <property type="entry name" value="UPF0260"/>
    <property type="match status" value="1"/>
</dbReference>
<protein>
    <recommendedName>
        <fullName evidence="1">UPF0260 protein ACFQBM_16005</fullName>
    </recommendedName>
</protein>
<dbReference type="NCBIfam" id="NF003501">
    <property type="entry name" value="PRK05170.1-5"/>
    <property type="match status" value="1"/>
</dbReference>
<comment type="similarity">
    <text evidence="1">Belongs to the UPF0260 family.</text>
</comment>
<dbReference type="EMBL" id="JBHSVR010000001">
    <property type="protein sequence ID" value="MFC6634792.1"/>
    <property type="molecule type" value="Genomic_DNA"/>
</dbReference>